<feature type="transmembrane region" description="Helical" evidence="1">
    <location>
        <begin position="32"/>
        <end position="52"/>
    </location>
</feature>
<keyword evidence="1" id="KW-0472">Membrane</keyword>
<feature type="transmembrane region" description="Helical" evidence="1">
    <location>
        <begin position="139"/>
        <end position="160"/>
    </location>
</feature>
<dbReference type="AlphaFoldDB" id="A0A9D2GU54"/>
<feature type="transmembrane region" description="Helical" evidence="1">
    <location>
        <begin position="97"/>
        <end position="119"/>
    </location>
</feature>
<proteinExistence type="predicted"/>
<name>A0A9D2GU54_9BACT</name>
<reference evidence="2" key="2">
    <citation type="submission" date="2021-04" db="EMBL/GenBank/DDBJ databases">
        <authorList>
            <person name="Gilroy R."/>
        </authorList>
    </citation>
    <scope>NUCLEOTIDE SEQUENCE</scope>
    <source>
        <strain evidence="2">ChiW4-1371</strain>
    </source>
</reference>
<feature type="transmembrane region" description="Helical" evidence="1">
    <location>
        <begin position="5"/>
        <end position="26"/>
    </location>
</feature>
<feature type="transmembrane region" description="Helical" evidence="1">
    <location>
        <begin position="59"/>
        <end position="85"/>
    </location>
</feature>
<reference evidence="2" key="1">
    <citation type="journal article" date="2021" name="PeerJ">
        <title>Extensive microbial diversity within the chicken gut microbiome revealed by metagenomics and culture.</title>
        <authorList>
            <person name="Gilroy R."/>
            <person name="Ravi A."/>
            <person name="Getino M."/>
            <person name="Pursley I."/>
            <person name="Horton D.L."/>
            <person name="Alikhan N.F."/>
            <person name="Baker D."/>
            <person name="Gharbi K."/>
            <person name="Hall N."/>
            <person name="Watson M."/>
            <person name="Adriaenssens E.M."/>
            <person name="Foster-Nyarko E."/>
            <person name="Jarju S."/>
            <person name="Secka A."/>
            <person name="Antonio M."/>
            <person name="Oren A."/>
            <person name="Chaudhuri R.R."/>
            <person name="La Ragione R."/>
            <person name="Hildebrand F."/>
            <person name="Pallen M.J."/>
        </authorList>
    </citation>
    <scope>NUCLEOTIDE SEQUENCE</scope>
    <source>
        <strain evidence="2">ChiW4-1371</strain>
    </source>
</reference>
<evidence type="ECO:0000313" key="3">
    <source>
        <dbReference type="Proteomes" id="UP000824176"/>
    </source>
</evidence>
<keyword evidence="1" id="KW-0812">Transmembrane</keyword>
<protein>
    <submittedName>
        <fullName evidence="2">Uncharacterized protein</fullName>
    </submittedName>
</protein>
<dbReference type="EMBL" id="DXAQ01000058">
    <property type="protein sequence ID" value="HIZ89036.1"/>
    <property type="molecule type" value="Genomic_DNA"/>
</dbReference>
<organism evidence="2 3">
    <name type="scientific">Candidatus Mucispirillum faecigallinarum</name>
    <dbReference type="NCBI Taxonomy" id="2838699"/>
    <lineage>
        <taxon>Bacteria</taxon>
        <taxon>Pseudomonadati</taxon>
        <taxon>Deferribacterota</taxon>
        <taxon>Deferribacteres</taxon>
        <taxon>Deferribacterales</taxon>
        <taxon>Mucispirillaceae</taxon>
        <taxon>Mucispirillum</taxon>
    </lineage>
</organism>
<dbReference type="Proteomes" id="UP000824176">
    <property type="component" value="Unassembled WGS sequence"/>
</dbReference>
<evidence type="ECO:0000313" key="2">
    <source>
        <dbReference type="EMBL" id="HIZ89036.1"/>
    </source>
</evidence>
<evidence type="ECO:0000256" key="1">
    <source>
        <dbReference type="SAM" id="Phobius"/>
    </source>
</evidence>
<comment type="caution">
    <text evidence="2">The sequence shown here is derived from an EMBL/GenBank/DDBJ whole genome shotgun (WGS) entry which is preliminary data.</text>
</comment>
<keyword evidence="1" id="KW-1133">Transmembrane helix</keyword>
<accession>A0A9D2GU54</accession>
<sequence>MKDKLFYFLLFIVSIIVFGIMVFSLAAKKGPYLSIFIPAALIYILVFIISFIKKKKEIYYFLLFMLLFFIIVVFFGILFIFTITINMNTPKQMFVELFLWILEMCFFVPFMFSIIVKLYKLSLQTNNILLKTGLKMNYIFFFIITVIILVFNLLNSFYILN</sequence>
<gene>
    <name evidence="2" type="ORF">H9804_03750</name>
</gene>